<dbReference type="GO" id="GO:0000445">
    <property type="term" value="C:THO complex part of transcription export complex"/>
    <property type="evidence" value="ECO:0007669"/>
    <property type="project" value="TreeGrafter"/>
</dbReference>
<evidence type="ECO:0000256" key="4">
    <source>
        <dbReference type="SAM" id="Coils"/>
    </source>
</evidence>
<dbReference type="STRING" id="36646.A0A1V6V6C0"/>
<evidence type="ECO:0000313" key="6">
    <source>
        <dbReference type="Proteomes" id="UP000191500"/>
    </source>
</evidence>
<organism evidence="5 6">
    <name type="scientific">Penicillium coprophilum</name>
    <dbReference type="NCBI Taxonomy" id="36646"/>
    <lineage>
        <taxon>Eukaryota</taxon>
        <taxon>Fungi</taxon>
        <taxon>Dikarya</taxon>
        <taxon>Ascomycota</taxon>
        <taxon>Pezizomycotina</taxon>
        <taxon>Eurotiomycetes</taxon>
        <taxon>Eurotiomycetidae</taxon>
        <taxon>Eurotiales</taxon>
        <taxon>Aspergillaceae</taxon>
        <taxon>Penicillium</taxon>
    </lineage>
</organism>
<keyword evidence="6" id="KW-1185">Reference proteome</keyword>
<protein>
    <recommendedName>
        <fullName evidence="7">THOC5 family protein</fullName>
    </recommendedName>
</protein>
<evidence type="ECO:0000256" key="2">
    <source>
        <dbReference type="ARBA" id="ARBA00008044"/>
    </source>
</evidence>
<keyword evidence="3" id="KW-0539">Nucleus</keyword>
<dbReference type="Pfam" id="PF09766">
    <property type="entry name" value="FmiP_Thoc5"/>
    <property type="match status" value="1"/>
</dbReference>
<comment type="subcellular location">
    <subcellularLocation>
        <location evidence="1">Nucleus</location>
    </subcellularLocation>
</comment>
<comment type="caution">
    <text evidence="5">The sequence shown here is derived from an EMBL/GenBank/DDBJ whole genome shotgun (WGS) entry which is preliminary data.</text>
</comment>
<accession>A0A1V6V6C0</accession>
<dbReference type="GO" id="GO:0003729">
    <property type="term" value="F:mRNA binding"/>
    <property type="evidence" value="ECO:0007669"/>
    <property type="project" value="TreeGrafter"/>
</dbReference>
<sequence length="281" mass="32395">MRGTFKEREWTGEIRAGGKKGAPTTQNPQLLSQSIPASTVSFPFDLLPPLIIGFRSFEIFEIYWIIYIMAISDIVADESLLPVLQTSAETLVQCQQLLTILNPDTLPNDGAKLRELSLAASKQQKILFALLAQLRGQNRDAIFRVRDTKQSTAEARQEIDRLHLQLQNLYYEQKHLTGEIAACEAYDHKYLSLPLIPVEEFLELHPEHRESSEHDLMIARIEHEHAEREKLEQARQELLKRKQGLIAENKKRKNDLANLDQDLEKFIDAAKPIQRIFEKEY</sequence>
<dbReference type="PANTHER" id="PTHR13375:SF3">
    <property type="entry name" value="THO COMPLEX SUBUNIT 5 HOMOLOG"/>
    <property type="match status" value="1"/>
</dbReference>
<dbReference type="PANTHER" id="PTHR13375">
    <property type="entry name" value="FMS INTERACTING PROTEIN"/>
    <property type="match status" value="1"/>
</dbReference>
<feature type="coiled-coil region" evidence="4">
    <location>
        <begin position="221"/>
        <end position="248"/>
    </location>
</feature>
<dbReference type="InterPro" id="IPR019163">
    <property type="entry name" value="THO_Thoc5"/>
</dbReference>
<evidence type="ECO:0000256" key="3">
    <source>
        <dbReference type="ARBA" id="ARBA00023242"/>
    </source>
</evidence>
<evidence type="ECO:0000256" key="1">
    <source>
        <dbReference type="ARBA" id="ARBA00004123"/>
    </source>
</evidence>
<dbReference type="EMBL" id="MDDG01000001">
    <property type="protein sequence ID" value="OQE46196.1"/>
    <property type="molecule type" value="Genomic_DNA"/>
</dbReference>
<dbReference type="Proteomes" id="UP000191500">
    <property type="component" value="Unassembled WGS sequence"/>
</dbReference>
<proteinExistence type="inferred from homology"/>
<dbReference type="GO" id="GO:0006406">
    <property type="term" value="P:mRNA export from nucleus"/>
    <property type="evidence" value="ECO:0007669"/>
    <property type="project" value="TreeGrafter"/>
</dbReference>
<comment type="similarity">
    <text evidence="2">Belongs to the THOC5 family.</text>
</comment>
<evidence type="ECO:0000313" key="5">
    <source>
        <dbReference type="EMBL" id="OQE46196.1"/>
    </source>
</evidence>
<name>A0A1V6V6C0_9EURO</name>
<dbReference type="AlphaFoldDB" id="A0A1V6V6C0"/>
<evidence type="ECO:0008006" key="7">
    <source>
        <dbReference type="Google" id="ProtNLM"/>
    </source>
</evidence>
<keyword evidence="4" id="KW-0175">Coiled coil</keyword>
<reference evidence="6" key="1">
    <citation type="journal article" date="2017" name="Nat. Microbiol.">
        <title>Global analysis of biosynthetic gene clusters reveals vast potential of secondary metabolite production in Penicillium species.</title>
        <authorList>
            <person name="Nielsen J.C."/>
            <person name="Grijseels S."/>
            <person name="Prigent S."/>
            <person name="Ji B."/>
            <person name="Dainat J."/>
            <person name="Nielsen K.F."/>
            <person name="Frisvad J.C."/>
            <person name="Workman M."/>
            <person name="Nielsen J."/>
        </authorList>
    </citation>
    <scope>NUCLEOTIDE SEQUENCE [LARGE SCALE GENOMIC DNA]</scope>
    <source>
        <strain evidence="6">IBT 31321</strain>
    </source>
</reference>
<gene>
    <name evidence="5" type="ORF">PENCOP_c001G00667</name>
</gene>